<dbReference type="Pfam" id="PF01312">
    <property type="entry name" value="Bac_export_2"/>
    <property type="match status" value="1"/>
</dbReference>
<keyword evidence="3" id="KW-1185">Reference proteome</keyword>
<dbReference type="AlphaFoldDB" id="A0A0P6VRZ6"/>
<evidence type="ECO:0000313" key="3">
    <source>
        <dbReference type="Proteomes" id="UP000048984"/>
    </source>
</evidence>
<comment type="caution">
    <text evidence="2">The sequence shown here is derived from an EMBL/GenBank/DDBJ whole genome shotgun (WGS) entry which is preliminary data.</text>
</comment>
<evidence type="ECO:0000313" key="2">
    <source>
        <dbReference type="EMBL" id="KPL55509.1"/>
    </source>
</evidence>
<gene>
    <name evidence="2" type="ORF">ABB55_27450</name>
</gene>
<dbReference type="PANTHER" id="PTHR30531">
    <property type="entry name" value="FLAGELLAR BIOSYNTHETIC PROTEIN FLHB"/>
    <property type="match status" value="1"/>
</dbReference>
<dbReference type="Gene3D" id="3.40.1690.10">
    <property type="entry name" value="secretion proteins EscU"/>
    <property type="match status" value="1"/>
</dbReference>
<accession>A0A0P6VRZ6</accession>
<dbReference type="GO" id="GO:0009306">
    <property type="term" value="P:protein secretion"/>
    <property type="evidence" value="ECO:0007669"/>
    <property type="project" value="InterPro"/>
</dbReference>
<reference evidence="2 3" key="2">
    <citation type="submission" date="2015-10" db="EMBL/GenBank/DDBJ databases">
        <title>Draft Genome Sequence of Prosthecomicrobium hirschii ATCC 27832.</title>
        <authorList>
            <person name="Daniel J."/>
            <person name="Givan S.A."/>
            <person name="Brun Y.V."/>
            <person name="Brown P.J."/>
        </authorList>
    </citation>
    <scope>NUCLEOTIDE SEQUENCE [LARGE SCALE GENOMIC DNA]</scope>
    <source>
        <strain evidence="2 3">16</strain>
    </source>
</reference>
<dbReference type="InterPro" id="IPR029025">
    <property type="entry name" value="T3SS_substrate_exporter_C"/>
</dbReference>
<proteinExistence type="inferred from homology"/>
<dbReference type="Proteomes" id="UP000048984">
    <property type="component" value="Unassembled WGS sequence"/>
</dbReference>
<dbReference type="InterPro" id="IPR006135">
    <property type="entry name" value="T3SS_substrate_exporter"/>
</dbReference>
<dbReference type="STRING" id="665126.ABB55_27450"/>
<evidence type="ECO:0000256" key="1">
    <source>
        <dbReference type="ARBA" id="ARBA00010690"/>
    </source>
</evidence>
<sequence length="93" mass="10028">MSPPPADEDPRRRIAVALTYEAPSAPRVVATGRGPIADAILAEARASGVAIEQNPVLADALSRIELDAEIPEELYRAVAEVIAFVIRARDRIR</sequence>
<protein>
    <submittedName>
        <fullName evidence="2">Type III secretion protein</fullName>
    </submittedName>
</protein>
<dbReference type="GO" id="GO:0005886">
    <property type="term" value="C:plasma membrane"/>
    <property type="evidence" value="ECO:0007669"/>
    <property type="project" value="TreeGrafter"/>
</dbReference>
<organism evidence="2 3">
    <name type="scientific">Prosthecodimorpha hirschii</name>
    <dbReference type="NCBI Taxonomy" id="665126"/>
    <lineage>
        <taxon>Bacteria</taxon>
        <taxon>Pseudomonadati</taxon>
        <taxon>Pseudomonadota</taxon>
        <taxon>Alphaproteobacteria</taxon>
        <taxon>Hyphomicrobiales</taxon>
        <taxon>Ancalomicrobiaceae</taxon>
        <taxon>Prosthecodimorpha</taxon>
    </lineage>
</organism>
<reference evidence="2 3" key="1">
    <citation type="submission" date="2015-09" db="EMBL/GenBank/DDBJ databases">
        <authorList>
            <person name="Jackson K.R."/>
            <person name="Lunt B.L."/>
            <person name="Fisher J.N.B."/>
            <person name="Gardner A.V."/>
            <person name="Bailey M.E."/>
            <person name="Deus L.M."/>
            <person name="Earl A.S."/>
            <person name="Gibby P.D."/>
            <person name="Hartmann K.A."/>
            <person name="Liu J.E."/>
            <person name="Manci A.M."/>
            <person name="Nielsen D.A."/>
            <person name="Solomon M.B."/>
            <person name="Breakwell D.P."/>
            <person name="Burnett S.H."/>
            <person name="Grose J.H."/>
        </authorList>
    </citation>
    <scope>NUCLEOTIDE SEQUENCE [LARGE SCALE GENOMIC DNA]</scope>
    <source>
        <strain evidence="2 3">16</strain>
    </source>
</reference>
<dbReference type="EMBL" id="LJYW01000001">
    <property type="protein sequence ID" value="KPL55509.1"/>
    <property type="molecule type" value="Genomic_DNA"/>
</dbReference>
<comment type="similarity">
    <text evidence="1">Belongs to the type III secretion exporter family.</text>
</comment>
<dbReference type="SUPFAM" id="SSF160544">
    <property type="entry name" value="EscU C-terminal domain-like"/>
    <property type="match status" value="1"/>
</dbReference>
<dbReference type="PANTHER" id="PTHR30531:SF12">
    <property type="entry name" value="FLAGELLAR BIOSYNTHETIC PROTEIN FLHB"/>
    <property type="match status" value="1"/>
</dbReference>
<name>A0A0P6VRZ6_9HYPH</name>
<dbReference type="RefSeq" id="WP_054361677.1">
    <property type="nucleotide sequence ID" value="NZ_JAPCYQ010000001.1"/>
</dbReference>